<dbReference type="PANTHER" id="PTHR12004:SF13">
    <property type="entry name" value="PRORELAXIN H2"/>
    <property type="match status" value="1"/>
</dbReference>
<dbReference type="InterPro" id="IPR016179">
    <property type="entry name" value="Insulin-like"/>
</dbReference>
<dbReference type="KEGG" id="shr:100929042"/>
<dbReference type="Pfam" id="PF00049">
    <property type="entry name" value="Insulin"/>
    <property type="match status" value="1"/>
</dbReference>
<reference evidence="11 12" key="1">
    <citation type="journal article" date="2011" name="Proc. Natl. Acad. Sci. U.S.A.">
        <title>Genetic diversity and population structure of the endangered marsupial Sarcophilus harrisii (Tasmanian devil).</title>
        <authorList>
            <person name="Miller W."/>
            <person name="Hayes V.M."/>
            <person name="Ratan A."/>
            <person name="Petersen D.C."/>
            <person name="Wittekindt N.E."/>
            <person name="Miller J."/>
            <person name="Walenz B."/>
            <person name="Knight J."/>
            <person name="Qi J."/>
            <person name="Zhao F."/>
            <person name="Wang Q."/>
            <person name="Bedoya-Reina O.C."/>
            <person name="Katiyar N."/>
            <person name="Tomsho L.P."/>
            <person name="Kasson L.M."/>
            <person name="Hardie R.A."/>
            <person name="Woodbridge P."/>
            <person name="Tindall E.A."/>
            <person name="Bertelsen M.F."/>
            <person name="Dixon D."/>
            <person name="Pyecroft S."/>
            <person name="Helgen K.M."/>
            <person name="Lesk A.M."/>
            <person name="Pringle T.H."/>
            <person name="Patterson N."/>
            <person name="Zhang Y."/>
            <person name="Kreiss A."/>
            <person name="Woods G.M."/>
            <person name="Jones M.E."/>
            <person name="Schuster S.C."/>
        </authorList>
    </citation>
    <scope>NUCLEOTIDE SEQUENCE [LARGE SCALE GENOMIC DNA]</scope>
</reference>
<evidence type="ECO:0000256" key="1">
    <source>
        <dbReference type="ARBA" id="ARBA00004613"/>
    </source>
</evidence>
<accession>G3WRC3</accession>
<dbReference type="GeneID" id="100929042"/>
<feature type="signal peptide" evidence="9">
    <location>
        <begin position="1"/>
        <end position="26"/>
    </location>
</feature>
<feature type="chain" id="PRO_5029611042" description="Insulin-like domain-containing protein" evidence="9">
    <location>
        <begin position="27"/>
        <end position="167"/>
    </location>
</feature>
<comment type="similarity">
    <text evidence="2 8">Belongs to the insulin family.</text>
</comment>
<dbReference type="CDD" id="cd04365">
    <property type="entry name" value="IlGF_relaxin_like"/>
    <property type="match status" value="1"/>
</dbReference>
<dbReference type="PROSITE" id="PS00262">
    <property type="entry name" value="INSULIN"/>
    <property type="match status" value="1"/>
</dbReference>
<dbReference type="STRING" id="9305.ENSSHAP00000017978"/>
<dbReference type="OrthoDB" id="8784777at2759"/>
<dbReference type="GO" id="GO:0005179">
    <property type="term" value="F:hormone activity"/>
    <property type="evidence" value="ECO:0007669"/>
    <property type="project" value="UniProtKB-KW"/>
</dbReference>
<keyword evidence="9" id="KW-0732">Signal</keyword>
<dbReference type="InterPro" id="IPR022421">
    <property type="entry name" value="Relaxin"/>
</dbReference>
<dbReference type="InterPro" id="IPR022352">
    <property type="entry name" value="Ins/IGF/rlx"/>
</dbReference>
<dbReference type="PRINTS" id="PR02004">
    <property type="entry name" value="RELAXIN"/>
</dbReference>
<sequence>MLLRLIFSHLLGAWLLLSFFPRELRAEENEDSPIQLCGRDFIRALIFICGASRWKRVSMVQEEEPKQLFDSQSNEFIHGRKEGPIPQLNRQDRTEDLIPNMEKFLIGFDDFKEAIEKSKNEIKTTSPLKQYELMWGTHSRKKRDETSGLAYNCCHATCTKKEIAGLC</sequence>
<dbReference type="Proteomes" id="UP000007648">
    <property type="component" value="Unassembled WGS sequence"/>
</dbReference>
<evidence type="ECO:0000256" key="6">
    <source>
        <dbReference type="ARBA" id="ARBA00022702"/>
    </source>
</evidence>
<evidence type="ECO:0000256" key="5">
    <source>
        <dbReference type="ARBA" id="ARBA00022685"/>
    </source>
</evidence>
<evidence type="ECO:0000313" key="12">
    <source>
        <dbReference type="Proteomes" id="UP000007648"/>
    </source>
</evidence>
<comment type="subunit">
    <text evidence="3">Heterodimer of a B chain and an A chain linked by two disulfide bonds.</text>
</comment>
<dbReference type="InParanoid" id="G3WRC3"/>
<dbReference type="InterPro" id="IPR022353">
    <property type="entry name" value="Insulin_CS"/>
</dbReference>
<reference evidence="11" key="2">
    <citation type="submission" date="2025-08" db="UniProtKB">
        <authorList>
            <consortium name="Ensembl"/>
        </authorList>
    </citation>
    <scope>IDENTIFICATION</scope>
</reference>
<organism evidence="11 12">
    <name type="scientific">Sarcophilus harrisii</name>
    <name type="common">Tasmanian devil</name>
    <name type="synonym">Sarcophilus laniarius</name>
    <dbReference type="NCBI Taxonomy" id="9305"/>
    <lineage>
        <taxon>Eukaryota</taxon>
        <taxon>Metazoa</taxon>
        <taxon>Chordata</taxon>
        <taxon>Craniata</taxon>
        <taxon>Vertebrata</taxon>
        <taxon>Euteleostomi</taxon>
        <taxon>Mammalia</taxon>
        <taxon>Metatheria</taxon>
        <taxon>Dasyuromorphia</taxon>
        <taxon>Dasyuridae</taxon>
        <taxon>Sarcophilus</taxon>
    </lineage>
</organism>
<feature type="domain" description="Insulin-like" evidence="10">
    <location>
        <begin position="34"/>
        <end position="167"/>
    </location>
</feature>
<keyword evidence="7" id="KW-1015">Disulfide bond</keyword>
<name>G3WRC3_SARHA</name>
<protein>
    <recommendedName>
        <fullName evidence="10">Insulin-like domain-containing protein</fullName>
    </recommendedName>
</protein>
<evidence type="ECO:0000256" key="2">
    <source>
        <dbReference type="ARBA" id="ARBA00009034"/>
    </source>
</evidence>
<keyword evidence="6" id="KW-0372">Hormone</keyword>
<dbReference type="InterPro" id="IPR051042">
    <property type="entry name" value="Repro_Hormone_Insulin-like"/>
</dbReference>
<reference evidence="11" key="3">
    <citation type="submission" date="2025-09" db="UniProtKB">
        <authorList>
            <consortium name="Ensembl"/>
        </authorList>
    </citation>
    <scope>IDENTIFICATION</scope>
</reference>
<keyword evidence="5" id="KW-0165">Cleavage on pair of basic residues</keyword>
<evidence type="ECO:0000256" key="4">
    <source>
        <dbReference type="ARBA" id="ARBA00022525"/>
    </source>
</evidence>
<evidence type="ECO:0000256" key="9">
    <source>
        <dbReference type="SAM" id="SignalP"/>
    </source>
</evidence>
<dbReference type="GO" id="GO:0005576">
    <property type="term" value="C:extracellular region"/>
    <property type="evidence" value="ECO:0007669"/>
    <property type="project" value="UniProtKB-SubCell"/>
</dbReference>
<keyword evidence="12" id="KW-1185">Reference proteome</keyword>
<dbReference type="eggNOG" id="ENOG502S5T3">
    <property type="taxonomic scope" value="Eukaryota"/>
</dbReference>
<evidence type="ECO:0000256" key="3">
    <source>
        <dbReference type="ARBA" id="ARBA00011207"/>
    </source>
</evidence>
<evidence type="ECO:0000256" key="8">
    <source>
        <dbReference type="RuleBase" id="RU000406"/>
    </source>
</evidence>
<evidence type="ECO:0000259" key="10">
    <source>
        <dbReference type="SMART" id="SM00078"/>
    </source>
</evidence>
<dbReference type="GeneTree" id="ENSGT00940000154434"/>
<proteinExistence type="inferred from homology"/>
<keyword evidence="4 8" id="KW-0964">Secreted</keyword>
<dbReference type="InterPro" id="IPR036438">
    <property type="entry name" value="Insulin-like_sf"/>
</dbReference>
<dbReference type="Gene3D" id="1.10.100.10">
    <property type="entry name" value="Insulin-like"/>
    <property type="match status" value="1"/>
</dbReference>
<dbReference type="FunCoup" id="G3WRC3">
    <property type="interactions" value="458"/>
</dbReference>
<dbReference type="AlphaFoldDB" id="G3WRC3"/>
<dbReference type="SMART" id="SM00078">
    <property type="entry name" value="IlGF"/>
    <property type="match status" value="1"/>
</dbReference>
<comment type="subcellular location">
    <subcellularLocation>
        <location evidence="1 8">Secreted</location>
    </subcellularLocation>
</comment>
<dbReference type="PRINTS" id="PR00276">
    <property type="entry name" value="INSULINFAMLY"/>
</dbReference>
<dbReference type="Ensembl" id="ENSSHAT00000018126.2">
    <property type="protein sequence ID" value="ENSSHAP00000017978.2"/>
    <property type="gene ID" value="ENSSHAG00000015262.2"/>
</dbReference>
<gene>
    <name evidence="11" type="primary">LOC100929042</name>
</gene>
<dbReference type="RefSeq" id="XP_023353678.1">
    <property type="nucleotide sequence ID" value="XM_023497910.2"/>
</dbReference>
<evidence type="ECO:0000256" key="7">
    <source>
        <dbReference type="ARBA" id="ARBA00023157"/>
    </source>
</evidence>
<dbReference type="SUPFAM" id="SSF56994">
    <property type="entry name" value="Insulin-like"/>
    <property type="match status" value="1"/>
</dbReference>
<evidence type="ECO:0000313" key="11">
    <source>
        <dbReference type="Ensembl" id="ENSSHAP00000017978.2"/>
    </source>
</evidence>
<dbReference type="PANTHER" id="PTHR12004">
    <property type="entry name" value="RELAXIN"/>
    <property type="match status" value="1"/>
</dbReference>